<organism evidence="2 3">
    <name type="scientific">Blyttiomyces helicus</name>
    <dbReference type="NCBI Taxonomy" id="388810"/>
    <lineage>
        <taxon>Eukaryota</taxon>
        <taxon>Fungi</taxon>
        <taxon>Fungi incertae sedis</taxon>
        <taxon>Chytridiomycota</taxon>
        <taxon>Chytridiomycota incertae sedis</taxon>
        <taxon>Chytridiomycetes</taxon>
        <taxon>Chytridiomycetes incertae sedis</taxon>
        <taxon>Blyttiomyces</taxon>
    </lineage>
</organism>
<evidence type="ECO:0000256" key="1">
    <source>
        <dbReference type="SAM" id="MobiDB-lite"/>
    </source>
</evidence>
<feature type="region of interest" description="Disordered" evidence="1">
    <location>
        <begin position="87"/>
        <end position="171"/>
    </location>
</feature>
<evidence type="ECO:0000313" key="3">
    <source>
        <dbReference type="Proteomes" id="UP000269721"/>
    </source>
</evidence>
<gene>
    <name evidence="2" type="ORF">BDK51DRAFT_48837</name>
</gene>
<reference evidence="3" key="1">
    <citation type="journal article" date="2018" name="Nat. Microbiol.">
        <title>Leveraging single-cell genomics to expand the fungal tree of life.</title>
        <authorList>
            <person name="Ahrendt S.R."/>
            <person name="Quandt C.A."/>
            <person name="Ciobanu D."/>
            <person name="Clum A."/>
            <person name="Salamov A."/>
            <person name="Andreopoulos B."/>
            <person name="Cheng J.F."/>
            <person name="Woyke T."/>
            <person name="Pelin A."/>
            <person name="Henrissat B."/>
            <person name="Reynolds N.K."/>
            <person name="Benny G.L."/>
            <person name="Smith M.E."/>
            <person name="James T.Y."/>
            <person name="Grigoriev I.V."/>
        </authorList>
    </citation>
    <scope>NUCLEOTIDE SEQUENCE [LARGE SCALE GENOMIC DNA]</scope>
</reference>
<keyword evidence="3" id="KW-1185">Reference proteome</keyword>
<protein>
    <submittedName>
        <fullName evidence="2">Uncharacterized protein</fullName>
    </submittedName>
</protein>
<proteinExistence type="predicted"/>
<accession>A0A4P9WE90</accession>
<sequence length="303" mass="32051">MTDGPTLFPRVRSVVGASTPPPAFLAAQPADLTISLPPLRYPDIDIDFCRAAQCGPRATLRVDVEKKQREMVISGGKKEEAAIVQEGGDGAGEDVSRAATGPRVVSAPAEAEQPHGSALRRGPEVNNLANQTLSPHSWHEWLPSADSPPTRRGTSRQKLGSIGCPDSATPQRDETKIITFGGGTKSMLQFLPVLVELGARLNPYRDRDHPSHEAAAHSRGDLAPPVLTPLLEVSRRRHAVGLAGSAGAAAAGGAGYLIGSDLIPLRSCQYRVRGAPRPSPSDLHVSGSRCAGLLLAKTCWFTH</sequence>
<dbReference type="EMBL" id="KZ995731">
    <property type="protein sequence ID" value="RKO90085.1"/>
    <property type="molecule type" value="Genomic_DNA"/>
</dbReference>
<dbReference type="OrthoDB" id="294853at2759"/>
<dbReference type="AlphaFoldDB" id="A0A4P9WE90"/>
<evidence type="ECO:0000313" key="2">
    <source>
        <dbReference type="EMBL" id="RKO90085.1"/>
    </source>
</evidence>
<name>A0A4P9WE90_9FUNG</name>
<dbReference type="Proteomes" id="UP000269721">
    <property type="component" value="Unassembled WGS sequence"/>
</dbReference>